<proteinExistence type="inferred from homology"/>
<dbReference type="EMBL" id="BHYM01000017">
    <property type="protein sequence ID" value="GCE38151.1"/>
    <property type="molecule type" value="Genomic_DNA"/>
</dbReference>
<keyword evidence="11" id="KW-1185">Reference proteome</keyword>
<dbReference type="InterPro" id="IPR009075">
    <property type="entry name" value="AcylCo_DH/oxidase_C"/>
</dbReference>
<dbReference type="AlphaFoldDB" id="A0A402C3I3"/>
<keyword evidence="5 6" id="KW-0560">Oxidoreductase</keyword>
<dbReference type="Gene3D" id="2.40.110.20">
    <property type="match status" value="1"/>
</dbReference>
<evidence type="ECO:0000259" key="9">
    <source>
        <dbReference type="Pfam" id="PF12806"/>
    </source>
</evidence>
<dbReference type="OrthoDB" id="9807883at2"/>
<comment type="cofactor">
    <cofactor evidence="1 6">
        <name>FAD</name>
        <dbReference type="ChEBI" id="CHEBI:57692"/>
    </cofactor>
</comment>
<dbReference type="Pfam" id="PF12806">
    <property type="entry name" value="Acyl-CoA_dh_C"/>
    <property type="match status" value="1"/>
</dbReference>
<keyword evidence="4 6" id="KW-0274">FAD</keyword>
<feature type="domain" description="Acetyl-CoA dehydrogenase-like C-terminal" evidence="9">
    <location>
        <begin position="474"/>
        <end position="604"/>
    </location>
</feature>
<protein>
    <submittedName>
        <fullName evidence="10">Acyl-CoA dehydrogenase</fullName>
    </submittedName>
</protein>
<evidence type="ECO:0000313" key="10">
    <source>
        <dbReference type="EMBL" id="GCE38151.1"/>
    </source>
</evidence>
<dbReference type="GO" id="GO:0005886">
    <property type="term" value="C:plasma membrane"/>
    <property type="evidence" value="ECO:0007669"/>
    <property type="project" value="TreeGrafter"/>
</dbReference>
<dbReference type="Pfam" id="PF00441">
    <property type="entry name" value="Acyl-CoA_dh_1"/>
    <property type="match status" value="1"/>
</dbReference>
<evidence type="ECO:0000259" key="7">
    <source>
        <dbReference type="Pfam" id="PF00441"/>
    </source>
</evidence>
<dbReference type="PANTHER" id="PTHR42803:SF1">
    <property type="entry name" value="BROAD-SPECIFICITY LINEAR ACYL-COA DEHYDROGENASE FADE5"/>
    <property type="match status" value="1"/>
</dbReference>
<dbReference type="InterPro" id="IPR025878">
    <property type="entry name" value="Acyl-CoA_dh-like_C_dom"/>
</dbReference>
<dbReference type="InterPro" id="IPR006091">
    <property type="entry name" value="Acyl-CoA_Oxase/DH_mid-dom"/>
</dbReference>
<evidence type="ECO:0000256" key="2">
    <source>
        <dbReference type="ARBA" id="ARBA00009347"/>
    </source>
</evidence>
<dbReference type="Pfam" id="PF02770">
    <property type="entry name" value="Acyl-CoA_dh_M"/>
    <property type="match status" value="1"/>
</dbReference>
<dbReference type="InterPro" id="IPR036250">
    <property type="entry name" value="AcylCo_DH-like_C"/>
</dbReference>
<evidence type="ECO:0000256" key="3">
    <source>
        <dbReference type="ARBA" id="ARBA00022630"/>
    </source>
</evidence>
<dbReference type="InterPro" id="IPR009100">
    <property type="entry name" value="AcylCoA_DH/oxidase_NM_dom_sf"/>
</dbReference>
<comment type="similarity">
    <text evidence="2 6">Belongs to the acyl-CoA dehydrogenase family.</text>
</comment>
<organism evidence="10 11">
    <name type="scientific">Rhodococcus wratislaviensis</name>
    <name type="common">Tsukamurella wratislaviensis</name>
    <dbReference type="NCBI Taxonomy" id="44752"/>
    <lineage>
        <taxon>Bacteria</taxon>
        <taxon>Bacillati</taxon>
        <taxon>Actinomycetota</taxon>
        <taxon>Actinomycetes</taxon>
        <taxon>Mycobacteriales</taxon>
        <taxon>Nocardiaceae</taxon>
        <taxon>Rhodococcus</taxon>
    </lineage>
</organism>
<name>A0A402C3I3_RHOWR</name>
<accession>A0A402C3I3</accession>
<dbReference type="SUPFAM" id="SSF47203">
    <property type="entry name" value="Acyl-CoA dehydrogenase C-terminal domain-like"/>
    <property type="match status" value="1"/>
</dbReference>
<dbReference type="PANTHER" id="PTHR42803">
    <property type="entry name" value="ACYL-COA DEHYDROGENASE"/>
    <property type="match status" value="1"/>
</dbReference>
<feature type="domain" description="Acyl-CoA dehydrogenase/oxidase C-terminal" evidence="7">
    <location>
        <begin position="291"/>
        <end position="458"/>
    </location>
</feature>
<evidence type="ECO:0000256" key="6">
    <source>
        <dbReference type="RuleBase" id="RU362125"/>
    </source>
</evidence>
<evidence type="ECO:0000313" key="11">
    <source>
        <dbReference type="Proteomes" id="UP000287519"/>
    </source>
</evidence>
<sequence>MSHYHSNIRDMQFVLFELLDSQSRYGQAPFADIDTAAARTVLGEAARYATDRLATTFSDTGREPVTFDPATHSVTLPAAYRDAAADYLDSGWLELDLPYAITGQNVPPSLRWCVTELMLGANPAIPQGLNVIPQVVRLLLHQGTEAQRRLAELILEHRWMVTMVLTEPDAGSDVGAGRTRAIPQSDGSWNIEGVKRFITYGDHDLTDNIIHLVLARPVGVDGAGGPGTRGLSLFVVPKFHFDPDTGDLSDRNGVFVTGLEHKMGLTGSPTCEVTFGADTPAVGWLLGDTHAGLRQMFELIKHLRMLVGVKSTAALSTGYLNAREYATARTQGHRLVGGEGRPVAIIEHPDVRRSLMTQKAYAEGMRALILYTGSQQDRIEMSHAAGDIDREADSCHQLLLPVIKGYCAETSWRVLGQESLQIFGGSGFLTDYPLQQYVRDTKVDSLYEGTTGIQGMDLFSRKILRDGGTTLERLLAEMDKTAADTSDNRLVRERGILSTAVDSVRGMVALLTERWGGDEENPDERVVAAQDTTRLLLRIGDLMCGWLLLRSAQVAYLAVPTTDADRAFYLGKIQAGSWFARQVLTAFPAELESMKNTTVDLCELPIEAF</sequence>
<dbReference type="GO" id="GO:0016627">
    <property type="term" value="F:oxidoreductase activity, acting on the CH-CH group of donors"/>
    <property type="evidence" value="ECO:0007669"/>
    <property type="project" value="InterPro"/>
</dbReference>
<dbReference type="SUPFAM" id="SSF56645">
    <property type="entry name" value="Acyl-CoA dehydrogenase NM domain-like"/>
    <property type="match status" value="1"/>
</dbReference>
<evidence type="ECO:0000256" key="1">
    <source>
        <dbReference type="ARBA" id="ARBA00001974"/>
    </source>
</evidence>
<evidence type="ECO:0000259" key="8">
    <source>
        <dbReference type="Pfam" id="PF02770"/>
    </source>
</evidence>
<reference evidence="10 11" key="1">
    <citation type="submission" date="2018-11" db="EMBL/GenBank/DDBJ databases">
        <title>Microbial catabolism of amino acid.</title>
        <authorList>
            <person name="Hibi M."/>
            <person name="Ogawa J."/>
        </authorList>
    </citation>
    <scope>NUCLEOTIDE SEQUENCE [LARGE SCALE GENOMIC DNA]</scope>
    <source>
        <strain evidence="10 11">C31-06</strain>
    </source>
</reference>
<gene>
    <name evidence="10" type="ORF">Rhow_001190</name>
</gene>
<dbReference type="Proteomes" id="UP000287519">
    <property type="component" value="Unassembled WGS sequence"/>
</dbReference>
<evidence type="ECO:0000256" key="4">
    <source>
        <dbReference type="ARBA" id="ARBA00022827"/>
    </source>
</evidence>
<feature type="domain" description="Acyl-CoA oxidase/dehydrogenase middle" evidence="8">
    <location>
        <begin position="163"/>
        <end position="275"/>
    </location>
</feature>
<comment type="caution">
    <text evidence="10">The sequence shown here is derived from an EMBL/GenBank/DDBJ whole genome shotgun (WGS) entry which is preliminary data.</text>
</comment>
<keyword evidence="3 6" id="KW-0285">Flavoprotein</keyword>
<dbReference type="FunFam" id="2.40.110.20:FF:000001">
    <property type="entry name" value="Acyl-CoA dehydrogenase AidB"/>
    <property type="match status" value="1"/>
</dbReference>
<dbReference type="Gene3D" id="1.20.140.10">
    <property type="entry name" value="Butyryl-CoA Dehydrogenase, subunit A, domain 3"/>
    <property type="match status" value="1"/>
</dbReference>
<evidence type="ECO:0000256" key="5">
    <source>
        <dbReference type="ARBA" id="ARBA00023002"/>
    </source>
</evidence>
<dbReference type="InterPro" id="IPR052166">
    <property type="entry name" value="Diverse_Acyl-CoA_DH"/>
</dbReference>